<proteinExistence type="predicted"/>
<dbReference type="GO" id="GO:0009103">
    <property type="term" value="P:lipopolysaccharide biosynthetic process"/>
    <property type="evidence" value="ECO:0007669"/>
    <property type="project" value="TreeGrafter"/>
</dbReference>
<evidence type="ECO:0000313" key="4">
    <source>
        <dbReference type="Proteomes" id="UP001056819"/>
    </source>
</evidence>
<dbReference type="InterPro" id="IPR001296">
    <property type="entry name" value="Glyco_trans_1"/>
</dbReference>
<keyword evidence="3" id="KW-0328">Glycosyltransferase</keyword>
<dbReference type="RefSeq" id="WP_027021106.1">
    <property type="nucleotide sequence ID" value="NZ_CP097501.1"/>
</dbReference>
<gene>
    <name evidence="3" type="ORF">LNQ82_08360</name>
</gene>
<evidence type="ECO:0000256" key="1">
    <source>
        <dbReference type="ARBA" id="ARBA00022679"/>
    </source>
</evidence>
<evidence type="ECO:0000313" key="3">
    <source>
        <dbReference type="EMBL" id="URD67192.1"/>
    </source>
</evidence>
<dbReference type="PANTHER" id="PTHR46401:SF2">
    <property type="entry name" value="GLYCOSYLTRANSFERASE WBBK-RELATED"/>
    <property type="match status" value="1"/>
</dbReference>
<dbReference type="SUPFAM" id="SSF53756">
    <property type="entry name" value="UDP-Glycosyltransferase/glycogen phosphorylase"/>
    <property type="match status" value="1"/>
</dbReference>
<dbReference type="Pfam" id="PF00534">
    <property type="entry name" value="Glycos_transf_1"/>
    <property type="match status" value="1"/>
</dbReference>
<dbReference type="PANTHER" id="PTHR46401">
    <property type="entry name" value="GLYCOSYLTRANSFERASE WBBK-RELATED"/>
    <property type="match status" value="1"/>
</dbReference>
<keyword evidence="1 3" id="KW-0808">Transferase</keyword>
<evidence type="ECO:0000259" key="2">
    <source>
        <dbReference type="Pfam" id="PF00534"/>
    </source>
</evidence>
<organism evidence="3 4">
    <name type="scientific">Conchiformibius steedae DSM 2580</name>
    <dbReference type="NCBI Taxonomy" id="1121352"/>
    <lineage>
        <taxon>Bacteria</taxon>
        <taxon>Pseudomonadati</taxon>
        <taxon>Pseudomonadota</taxon>
        <taxon>Betaproteobacteria</taxon>
        <taxon>Neisseriales</taxon>
        <taxon>Neisseriaceae</taxon>
        <taxon>Conchiformibius</taxon>
    </lineage>
</organism>
<reference evidence="3" key="1">
    <citation type="submission" date="2022-05" db="EMBL/GenBank/DDBJ databases">
        <title>Alysiella filiformis genome sequencing.</title>
        <authorList>
            <person name="Viehboeck T."/>
        </authorList>
    </citation>
    <scope>NUCLEOTIDE SEQUENCE</scope>
    <source>
        <strain evidence="3">DSM 2580</strain>
    </source>
</reference>
<dbReference type="AlphaFoldDB" id="A0AAE9KY46"/>
<sequence>MRIFLDCSLLSIGGGIQVGLSIIQNIVHDPNIETILVCTPQIDVQIDRLSKQKLKACYVVPNVPFYKKISQGNYIYQLEQKYKPDLVFTVFGPSYWRSTTKNIQGFALGKMLYPEVRKLYSSKIAYFKEILFDLVKQKFCFKNVDNFLVETEVVKTRLIDKFNILPENIYVISNSYSPSFEKRLLEQRNHIFPDKLITTIFVPASFYFHKNLLILPKVLAELKKLNNEKVSFKFTLPENSRGWREISKYATKYGVMDQIKTVGYVDNYLICDEYLSSSFVLCPSLVESSTAVFPESFIAKRPLLVSDRDFARNLCEDAALYFDPLDAYDIARKIDLILKDQQLQEKLLKAAVNVLHKNYLSPMEKWEQQRLLLNNLVNSK</sequence>
<accession>A0AAE9KY46</accession>
<dbReference type="EC" id="2.4.-.-" evidence="3"/>
<dbReference type="EMBL" id="CP097501">
    <property type="protein sequence ID" value="URD67192.1"/>
    <property type="molecule type" value="Genomic_DNA"/>
</dbReference>
<feature type="domain" description="Glycosyl transferase family 1" evidence="2">
    <location>
        <begin position="199"/>
        <end position="351"/>
    </location>
</feature>
<dbReference type="Proteomes" id="UP001056819">
    <property type="component" value="Chromosome"/>
</dbReference>
<name>A0AAE9KY46_9NEIS</name>
<dbReference type="Gene3D" id="3.40.50.2000">
    <property type="entry name" value="Glycogen Phosphorylase B"/>
    <property type="match status" value="2"/>
</dbReference>
<protein>
    <submittedName>
        <fullName evidence="3">Glycosyltransferase</fullName>
        <ecNumber evidence="3">2.4.-.-</ecNumber>
    </submittedName>
</protein>
<dbReference type="GO" id="GO:0016757">
    <property type="term" value="F:glycosyltransferase activity"/>
    <property type="evidence" value="ECO:0007669"/>
    <property type="project" value="UniProtKB-KW"/>
</dbReference>